<comment type="caution">
    <text evidence="3">The sequence shown here is derived from an EMBL/GenBank/DDBJ whole genome shotgun (WGS) entry which is preliminary data.</text>
</comment>
<dbReference type="Pfam" id="PF02481">
    <property type="entry name" value="DNA_processg_A"/>
    <property type="match status" value="1"/>
</dbReference>
<dbReference type="EMBL" id="SSTM01000001">
    <property type="protein sequence ID" value="TJW12381.1"/>
    <property type="molecule type" value="Genomic_DNA"/>
</dbReference>
<proteinExistence type="inferred from homology"/>
<dbReference type="SUPFAM" id="SSF102405">
    <property type="entry name" value="MCP/YpsA-like"/>
    <property type="match status" value="1"/>
</dbReference>
<organism evidence="3 4">
    <name type="scientific">Parvibacter caecicola</name>
    <dbReference type="NCBI Taxonomy" id="747645"/>
    <lineage>
        <taxon>Bacteria</taxon>
        <taxon>Bacillati</taxon>
        <taxon>Actinomycetota</taxon>
        <taxon>Coriobacteriia</taxon>
        <taxon>Coriobacteriales</taxon>
        <taxon>Coriobacteriaceae</taxon>
        <taxon>Parvibacter</taxon>
    </lineage>
</organism>
<protein>
    <submittedName>
        <fullName evidence="3">DNA-protecting protein DprA</fullName>
    </submittedName>
</protein>
<reference evidence="3 4" key="1">
    <citation type="submission" date="2019-04" db="EMBL/GenBank/DDBJ databases">
        <title>Microbes associate with the intestines of laboratory mice.</title>
        <authorList>
            <person name="Navarre W."/>
            <person name="Wong E."/>
            <person name="Huang K.C."/>
            <person name="Tropini C."/>
            <person name="Ng K."/>
            <person name="Yu B."/>
        </authorList>
    </citation>
    <scope>NUCLEOTIDE SEQUENCE [LARGE SCALE GENOMIC DNA]</scope>
    <source>
        <strain evidence="3 4">NM48_B13</strain>
    </source>
</reference>
<dbReference type="GO" id="GO:0009294">
    <property type="term" value="P:DNA-mediated transformation"/>
    <property type="evidence" value="ECO:0007669"/>
    <property type="project" value="InterPro"/>
</dbReference>
<dbReference type="AlphaFoldDB" id="A0A4T9T9W6"/>
<sequence length="313" mass="32399">MTNGKVLAGPRFVLGRADAGYPVALRDVPRPPEVIYGVGNPGALTAGLAVVGARKATPYGRGCARRFAGRAAEAGVTIVSGGARGCDSEAHRAALAAGTPTVAVLGGGVDRLYPAENRELFQQIVDSGGAVISEHEWGFAPLRATFRERNRIIAGLGLACLIVEAGLPSGTFSTADEALAAGREVWAVPGAITSFSSRGANRLVYQGAVPIVDDDAFDDSLLSLFGCLKQEGAHGVDAAASVAATPEERARESLALALAAECCSTEQLVGLAGQWLPGVAPLPWLMTEIAVLQRRGAVCQYPDGRFGPRIPDR</sequence>
<dbReference type="InterPro" id="IPR057666">
    <property type="entry name" value="DrpA_SLOG"/>
</dbReference>
<dbReference type="RefSeq" id="WP_136845282.1">
    <property type="nucleotide sequence ID" value="NZ_CAOKAH010000005.1"/>
</dbReference>
<dbReference type="PANTHER" id="PTHR43022:SF1">
    <property type="entry name" value="PROTEIN SMF"/>
    <property type="match status" value="1"/>
</dbReference>
<comment type="similarity">
    <text evidence="1">Belongs to the DprA/Smf family.</text>
</comment>
<dbReference type="InterPro" id="IPR003488">
    <property type="entry name" value="DprA"/>
</dbReference>
<feature type="domain" description="Smf/DprA SLOG" evidence="2">
    <location>
        <begin position="15"/>
        <end position="213"/>
    </location>
</feature>
<name>A0A4T9T9W6_9ACTN</name>
<keyword evidence="4" id="KW-1185">Reference proteome</keyword>
<evidence type="ECO:0000313" key="4">
    <source>
        <dbReference type="Proteomes" id="UP000309454"/>
    </source>
</evidence>
<evidence type="ECO:0000259" key="2">
    <source>
        <dbReference type="Pfam" id="PF02481"/>
    </source>
</evidence>
<dbReference type="OrthoDB" id="9785707at2"/>
<evidence type="ECO:0000313" key="3">
    <source>
        <dbReference type="EMBL" id="TJW12381.1"/>
    </source>
</evidence>
<accession>A0A4T9T9W6</accession>
<gene>
    <name evidence="3" type="primary">dprA</name>
    <name evidence="3" type="ORF">E5982_01920</name>
</gene>
<dbReference type="NCBIfam" id="TIGR00732">
    <property type="entry name" value="dprA"/>
    <property type="match status" value="1"/>
</dbReference>
<evidence type="ECO:0000256" key="1">
    <source>
        <dbReference type="ARBA" id="ARBA00006525"/>
    </source>
</evidence>
<dbReference type="Gene3D" id="3.40.50.450">
    <property type="match status" value="1"/>
</dbReference>
<dbReference type="PANTHER" id="PTHR43022">
    <property type="entry name" value="PROTEIN SMF"/>
    <property type="match status" value="1"/>
</dbReference>
<dbReference type="Proteomes" id="UP000309454">
    <property type="component" value="Unassembled WGS sequence"/>
</dbReference>